<evidence type="ECO:0000313" key="9">
    <source>
        <dbReference type="Proteomes" id="UP000095439"/>
    </source>
</evidence>
<dbReference type="Proteomes" id="UP000724058">
    <property type="component" value="Unassembled WGS sequence"/>
</dbReference>
<evidence type="ECO:0000313" key="12">
    <source>
        <dbReference type="Proteomes" id="UP000449249"/>
    </source>
</evidence>
<dbReference type="Proteomes" id="UP000095380">
    <property type="component" value="Unassembled WGS sequence"/>
</dbReference>
<name>A0A174BRM2_9FIRM</name>
<evidence type="ECO:0000313" key="2">
    <source>
        <dbReference type="EMBL" id="CUN87637.1"/>
    </source>
</evidence>
<sequence>MRQFEEQTKKVKEVTSIVCNKCGRVIPVIEGVPQEDVLSVDKRWGYFSDKDNRMDHFDLCEACYDELTGSFKIKLEEE</sequence>
<reference evidence="7" key="3">
    <citation type="journal article" date="2020" name="Cell Host Microbe">
        <title>Functional and Genomic Variation between Human-Derived Isolates of Lachnospiraceae Reveals Inter- and Intra-Species Diversity.</title>
        <authorList>
            <person name="Sorbara M.T."/>
            <person name="Littmann E.R."/>
            <person name="Fontana E."/>
            <person name="Moody T.U."/>
            <person name="Kohout C.E."/>
            <person name="Gjonbalaj M."/>
            <person name="Eaton V."/>
            <person name="Seok R."/>
            <person name="Leiner I.M."/>
            <person name="Pamer E.G."/>
        </authorList>
    </citation>
    <scope>NUCLEOTIDE SEQUENCE</scope>
    <source>
        <strain evidence="7">MSK.10.16</strain>
    </source>
</reference>
<dbReference type="Proteomes" id="UP000449249">
    <property type="component" value="Unassembled WGS sequence"/>
</dbReference>
<reference evidence="11 12" key="2">
    <citation type="journal article" date="2019" name="Nat. Med.">
        <title>A library of human gut bacterial isolates paired with longitudinal multiomics data enables mechanistic microbiome research.</title>
        <authorList>
            <person name="Poyet M."/>
            <person name="Groussin M."/>
            <person name="Gibbons S.M."/>
            <person name="Avila-Pacheco J."/>
            <person name="Jiang X."/>
            <person name="Kearney S.M."/>
            <person name="Perrotta A.R."/>
            <person name="Berdy B."/>
            <person name="Zhao S."/>
            <person name="Lieberman T.D."/>
            <person name="Swanson P.K."/>
            <person name="Smith M."/>
            <person name="Roesemann S."/>
            <person name="Alexander J.E."/>
            <person name="Rich S.A."/>
            <person name="Livny J."/>
            <person name="Vlamakis H."/>
            <person name="Clish C."/>
            <person name="Bullock K."/>
            <person name="Deik A."/>
            <person name="Scott J."/>
            <person name="Pierce K.A."/>
            <person name="Xavier R.J."/>
            <person name="Alm E.J."/>
        </authorList>
    </citation>
    <scope>NUCLEOTIDE SEQUENCE [LARGE SCALE GENOMIC DNA]</scope>
    <source>
        <strain evidence="4 12">BIOML-A1</strain>
        <strain evidence="6 13">BIOML-A6</strain>
        <strain evidence="5 11">BIOML-A7</strain>
    </source>
</reference>
<dbReference type="Proteomes" id="UP000095439">
    <property type="component" value="Unassembled WGS sequence"/>
</dbReference>
<dbReference type="EMBL" id="WWSH01000013">
    <property type="protein sequence ID" value="MZK11255.1"/>
    <property type="molecule type" value="Genomic_DNA"/>
</dbReference>
<gene>
    <name evidence="3" type="ORF">ERS852408_01322</name>
    <name evidence="2" type="ORF">ERS852423_01681</name>
    <name evidence="1" type="ORF">ERS852573_02090</name>
    <name evidence="7" type="ORF">G4332_14065</name>
    <name evidence="6" type="ORF">GT528_13115</name>
    <name evidence="5" type="ORF">GT565_10250</name>
    <name evidence="4" type="ORF">GT576_13150</name>
</gene>
<dbReference type="EMBL" id="CYXO01000012">
    <property type="protein sequence ID" value="CUN13407.1"/>
    <property type="molecule type" value="Genomic_DNA"/>
</dbReference>
<protein>
    <submittedName>
        <fullName evidence="3">Uncharacterized protein</fullName>
    </submittedName>
</protein>
<evidence type="ECO:0000313" key="8">
    <source>
        <dbReference type="Proteomes" id="UP000095380"/>
    </source>
</evidence>
<dbReference type="EMBL" id="CYYM01000006">
    <property type="protein sequence ID" value="CUO02330.1"/>
    <property type="molecule type" value="Genomic_DNA"/>
</dbReference>
<dbReference type="RefSeq" id="WP_006428037.1">
    <property type="nucleotide sequence ID" value="NZ_CABIWY010000006.1"/>
</dbReference>
<dbReference type="OrthoDB" id="9797806at2"/>
<dbReference type="EMBL" id="WWSB01000012">
    <property type="protein sequence ID" value="MZK18492.1"/>
    <property type="molecule type" value="Genomic_DNA"/>
</dbReference>
<evidence type="ECO:0000313" key="1">
    <source>
        <dbReference type="EMBL" id="CUN13407.1"/>
    </source>
</evidence>
<dbReference type="Proteomes" id="UP000472916">
    <property type="component" value="Unassembled WGS sequence"/>
</dbReference>
<dbReference type="EMBL" id="CYYY01000006">
    <property type="protein sequence ID" value="CUN87637.1"/>
    <property type="molecule type" value="Genomic_DNA"/>
</dbReference>
<evidence type="ECO:0000313" key="6">
    <source>
        <dbReference type="EMBL" id="MZK42599.1"/>
    </source>
</evidence>
<evidence type="ECO:0000313" key="11">
    <source>
        <dbReference type="Proteomes" id="UP000446719"/>
    </source>
</evidence>
<accession>A0A174BRM2</accession>
<evidence type="ECO:0000313" key="13">
    <source>
        <dbReference type="Proteomes" id="UP000472916"/>
    </source>
</evidence>
<organism evidence="3 8">
    <name type="scientific">Dorea longicatena</name>
    <dbReference type="NCBI Taxonomy" id="88431"/>
    <lineage>
        <taxon>Bacteria</taxon>
        <taxon>Bacillati</taxon>
        <taxon>Bacillota</taxon>
        <taxon>Clostridia</taxon>
        <taxon>Lachnospirales</taxon>
        <taxon>Lachnospiraceae</taxon>
        <taxon>Dorea</taxon>
    </lineage>
</organism>
<evidence type="ECO:0000313" key="5">
    <source>
        <dbReference type="EMBL" id="MZK18492.1"/>
    </source>
</evidence>
<reference evidence="7" key="4">
    <citation type="submission" date="2020-02" db="EMBL/GenBank/DDBJ databases">
        <authorList>
            <person name="Littmann E."/>
            <person name="Sorbara M."/>
        </authorList>
    </citation>
    <scope>NUCLEOTIDE SEQUENCE</scope>
    <source>
        <strain evidence="7">MSK.10.16</strain>
    </source>
</reference>
<dbReference type="EMBL" id="JAAIOD010000027">
    <property type="protein sequence ID" value="NSE59202.1"/>
    <property type="molecule type" value="Genomic_DNA"/>
</dbReference>
<dbReference type="Proteomes" id="UP000446719">
    <property type="component" value="Unassembled WGS sequence"/>
</dbReference>
<dbReference type="AlphaFoldDB" id="A0A174BRM2"/>
<dbReference type="Proteomes" id="UP000095597">
    <property type="component" value="Unassembled WGS sequence"/>
</dbReference>
<evidence type="ECO:0000313" key="3">
    <source>
        <dbReference type="EMBL" id="CUO02330.1"/>
    </source>
</evidence>
<reference evidence="8 9" key="1">
    <citation type="submission" date="2015-09" db="EMBL/GenBank/DDBJ databases">
        <authorList>
            <consortium name="Pathogen Informatics"/>
        </authorList>
    </citation>
    <scope>NUCLEOTIDE SEQUENCE [LARGE SCALE GENOMIC DNA]</scope>
    <source>
        <strain evidence="3 8">2789STDY5608851</strain>
        <strain evidence="2 9">2789STDY5608866</strain>
        <strain evidence="1 10">2789STDY5834961</strain>
    </source>
</reference>
<evidence type="ECO:0000313" key="4">
    <source>
        <dbReference type="EMBL" id="MZK11255.1"/>
    </source>
</evidence>
<evidence type="ECO:0000313" key="10">
    <source>
        <dbReference type="Proteomes" id="UP000095597"/>
    </source>
</evidence>
<dbReference type="GeneID" id="93135953"/>
<proteinExistence type="predicted"/>
<dbReference type="EMBL" id="WWSC01000019">
    <property type="protein sequence ID" value="MZK42599.1"/>
    <property type="molecule type" value="Genomic_DNA"/>
</dbReference>
<evidence type="ECO:0000313" key="7">
    <source>
        <dbReference type="EMBL" id="NSE59202.1"/>
    </source>
</evidence>